<dbReference type="GO" id="GO:0008270">
    <property type="term" value="F:zinc ion binding"/>
    <property type="evidence" value="ECO:0007669"/>
    <property type="project" value="InterPro"/>
</dbReference>
<dbReference type="Gene3D" id="3.40.50.720">
    <property type="entry name" value="NAD(P)-binding Rossmann-like Domain"/>
    <property type="match status" value="1"/>
</dbReference>
<dbReference type="AlphaFoldDB" id="T1XJC6"/>
<dbReference type="PATRIC" id="fig|1246301.3.peg.5954"/>
<evidence type="ECO:0000259" key="7">
    <source>
        <dbReference type="SMART" id="SM00829"/>
    </source>
</evidence>
<dbReference type="PANTHER" id="PTHR42813:SF4">
    <property type="entry name" value="NADP-DEPENDENT ISOPROPANOL DEHYDROGENASE"/>
    <property type="match status" value="1"/>
</dbReference>
<dbReference type="Gene3D" id="3.90.180.10">
    <property type="entry name" value="Medium-chain alcohol dehydrogenases, catalytic domain"/>
    <property type="match status" value="1"/>
</dbReference>
<evidence type="ECO:0000256" key="4">
    <source>
        <dbReference type="ARBA" id="ARBA00022833"/>
    </source>
</evidence>
<evidence type="ECO:0000256" key="6">
    <source>
        <dbReference type="RuleBase" id="RU361277"/>
    </source>
</evidence>
<dbReference type="InterPro" id="IPR020843">
    <property type="entry name" value="ER"/>
</dbReference>
<dbReference type="SUPFAM" id="SSF50129">
    <property type="entry name" value="GroES-like"/>
    <property type="match status" value="1"/>
</dbReference>
<keyword evidence="4 6" id="KW-0862">Zinc</keyword>
<keyword evidence="5" id="KW-0560">Oxidoreductase</keyword>
<dbReference type="CDD" id="cd08286">
    <property type="entry name" value="FDH_like_ADH2"/>
    <property type="match status" value="1"/>
</dbReference>
<evidence type="ECO:0000256" key="2">
    <source>
        <dbReference type="ARBA" id="ARBA00008072"/>
    </source>
</evidence>
<evidence type="ECO:0000313" key="9">
    <source>
        <dbReference type="Proteomes" id="UP000016223"/>
    </source>
</evidence>
<organism evidence="8 9">
    <name type="scientific">Variovorax paradoxus B4</name>
    <dbReference type="NCBI Taxonomy" id="1246301"/>
    <lineage>
        <taxon>Bacteria</taxon>
        <taxon>Pseudomonadati</taxon>
        <taxon>Pseudomonadota</taxon>
        <taxon>Betaproteobacteria</taxon>
        <taxon>Burkholderiales</taxon>
        <taxon>Comamonadaceae</taxon>
        <taxon>Variovorax</taxon>
    </lineage>
</organism>
<reference evidence="8 9" key="1">
    <citation type="submission" date="2012-10" db="EMBL/GenBank/DDBJ databases">
        <title>Genome sequence of Variovorax paradoxus B4.</title>
        <authorList>
            <person name="Schuldes J."/>
            <person name="Brandt U."/>
            <person name="Hiessl S."/>
            <person name="Wuebbeler J.H."/>
            <person name="Thuermer A."/>
            <person name="Steinbuechel A."/>
            <person name="Daniel R."/>
        </authorList>
    </citation>
    <scope>NUCLEOTIDE SEQUENCE [LARGE SCALE GENOMIC DNA]</scope>
    <source>
        <strain evidence="8 9">B4</strain>
    </source>
</reference>
<evidence type="ECO:0000256" key="5">
    <source>
        <dbReference type="ARBA" id="ARBA00023002"/>
    </source>
</evidence>
<sequence length="374" mass="39489">MQIRPPGAPDWHSLRYLKKACSEGAYREGMKALVYQGPGLKSLEDRPMPQIQAPGDAVVKILKTTICGTDLHILKGDVPTCTPGRILGHEGVGVIEAVGAGVTAFHPGDHVLISCISSCGKCEYCRRGMYSHCTSGGWILGNTIDGTQAEYVRIPHADTSLYPVPPGADEEALVMLSDILPTGFECGVLNGKVAPGSTVAIVGAGPIGLATLLTARFYSPAQIILIDLDDGRLEVARRFGATHTVNSSDGKAAEAVLALTGGRGVDVSIEAVGIPATFVLCQDIVAPGGTIANIGVHGHPAELHLERLWSQNIAITTRLVDTVSTPLLLKTVQSQKVDPGQLITHRFTLDQVLDAYDTFGRAAETHALKVIIEA</sequence>
<dbReference type="KEGG" id="vpd:VAPA_2c04320"/>
<proteinExistence type="inferred from homology"/>
<dbReference type="InterPro" id="IPR011032">
    <property type="entry name" value="GroES-like_sf"/>
</dbReference>
<feature type="domain" description="Enoyl reductase (ER)" evidence="7">
    <location>
        <begin position="39"/>
        <end position="372"/>
    </location>
</feature>
<evidence type="ECO:0000256" key="3">
    <source>
        <dbReference type="ARBA" id="ARBA00022723"/>
    </source>
</evidence>
<dbReference type="Pfam" id="PF00107">
    <property type="entry name" value="ADH_zinc_N"/>
    <property type="match status" value="1"/>
</dbReference>
<evidence type="ECO:0000256" key="1">
    <source>
        <dbReference type="ARBA" id="ARBA00001947"/>
    </source>
</evidence>
<dbReference type="InterPro" id="IPR013154">
    <property type="entry name" value="ADH-like_N"/>
</dbReference>
<dbReference type="Proteomes" id="UP000016223">
    <property type="component" value="Chromosome 2"/>
</dbReference>
<dbReference type="PANTHER" id="PTHR42813">
    <property type="entry name" value="ZINC-TYPE ALCOHOL DEHYDROGENASE-LIKE"/>
    <property type="match status" value="1"/>
</dbReference>
<gene>
    <name evidence="8" type="ORF">VAPA_2c04320</name>
</gene>
<comment type="cofactor">
    <cofactor evidence="1 6">
        <name>Zn(2+)</name>
        <dbReference type="ChEBI" id="CHEBI:29105"/>
    </cofactor>
</comment>
<dbReference type="InterPro" id="IPR013149">
    <property type="entry name" value="ADH-like_C"/>
</dbReference>
<dbReference type="GO" id="GO:0016616">
    <property type="term" value="F:oxidoreductase activity, acting on the CH-OH group of donors, NAD or NADP as acceptor"/>
    <property type="evidence" value="ECO:0007669"/>
    <property type="project" value="UniProtKB-ARBA"/>
</dbReference>
<dbReference type="SMART" id="SM00829">
    <property type="entry name" value="PKS_ER"/>
    <property type="match status" value="1"/>
</dbReference>
<dbReference type="EMBL" id="CP003912">
    <property type="protein sequence ID" value="AGU52992.1"/>
    <property type="molecule type" value="Genomic_DNA"/>
</dbReference>
<keyword evidence="3 6" id="KW-0479">Metal-binding</keyword>
<accession>T1XJC6</accession>
<evidence type="ECO:0000313" key="8">
    <source>
        <dbReference type="EMBL" id="AGU52992.1"/>
    </source>
</evidence>
<dbReference type="PROSITE" id="PS00059">
    <property type="entry name" value="ADH_ZINC"/>
    <property type="match status" value="1"/>
</dbReference>
<dbReference type="SUPFAM" id="SSF51735">
    <property type="entry name" value="NAD(P)-binding Rossmann-fold domains"/>
    <property type="match status" value="1"/>
</dbReference>
<dbReference type="InterPro" id="IPR036291">
    <property type="entry name" value="NAD(P)-bd_dom_sf"/>
</dbReference>
<dbReference type="HOGENOM" id="CLU_026673_11_3_4"/>
<protein>
    <submittedName>
        <fullName evidence="8">Putative zinc-type alcohol dehydrogenase</fullName>
    </submittedName>
</protein>
<dbReference type="InterPro" id="IPR002328">
    <property type="entry name" value="ADH_Zn_CS"/>
</dbReference>
<comment type="similarity">
    <text evidence="2 6">Belongs to the zinc-containing alcohol dehydrogenase family.</text>
</comment>
<dbReference type="Pfam" id="PF08240">
    <property type="entry name" value="ADH_N"/>
    <property type="match status" value="1"/>
</dbReference>
<name>T1XJC6_VARPD</name>